<dbReference type="Proteomes" id="UP000836841">
    <property type="component" value="Unassembled WGS sequence"/>
</dbReference>
<sequence length="117" mass="13297">MDLRDKPALEKLFASEKHLSYVHIQYYLPIVIDFSLTLELKANQVSFCKLVFDLSYRSWALHILFHSSIKISANNLDSEVQEENSLAEAMAAPGCLLSCWPRRICSGSRTESCIGSW</sequence>
<organism evidence="1 2">
    <name type="scientific">Thlaspi arvense</name>
    <name type="common">Field penny-cress</name>
    <dbReference type="NCBI Taxonomy" id="13288"/>
    <lineage>
        <taxon>Eukaryota</taxon>
        <taxon>Viridiplantae</taxon>
        <taxon>Streptophyta</taxon>
        <taxon>Embryophyta</taxon>
        <taxon>Tracheophyta</taxon>
        <taxon>Spermatophyta</taxon>
        <taxon>Magnoliopsida</taxon>
        <taxon>eudicotyledons</taxon>
        <taxon>Gunneridae</taxon>
        <taxon>Pentapetalae</taxon>
        <taxon>rosids</taxon>
        <taxon>malvids</taxon>
        <taxon>Brassicales</taxon>
        <taxon>Brassicaceae</taxon>
        <taxon>Thlaspideae</taxon>
        <taxon>Thlaspi</taxon>
    </lineage>
</organism>
<keyword evidence="2" id="KW-1185">Reference proteome</keyword>
<gene>
    <name evidence="1" type="ORF">TAV2_LOCUS26149</name>
</gene>
<protein>
    <submittedName>
        <fullName evidence="1">Uncharacterized protein</fullName>
    </submittedName>
</protein>
<evidence type="ECO:0000313" key="2">
    <source>
        <dbReference type="Proteomes" id="UP000836841"/>
    </source>
</evidence>
<accession>A0AAU9T8X6</accession>
<dbReference type="AlphaFoldDB" id="A0AAU9T8X6"/>
<comment type="caution">
    <text evidence="1">The sequence shown here is derived from an EMBL/GenBank/DDBJ whole genome shotgun (WGS) entry which is preliminary data.</text>
</comment>
<name>A0AAU9T8X6_THLAR</name>
<dbReference type="EMBL" id="CAJVSB020000898">
    <property type="protein sequence ID" value="CAH2080440.1"/>
    <property type="molecule type" value="Genomic_DNA"/>
</dbReference>
<evidence type="ECO:0000313" key="1">
    <source>
        <dbReference type="EMBL" id="CAH2080440.1"/>
    </source>
</evidence>
<reference evidence="1 2" key="1">
    <citation type="submission" date="2022-03" db="EMBL/GenBank/DDBJ databases">
        <authorList>
            <person name="Nunn A."/>
            <person name="Chopra R."/>
            <person name="Nunn A."/>
            <person name="Contreras Garrido A."/>
        </authorList>
    </citation>
    <scope>NUCLEOTIDE SEQUENCE [LARGE SCALE GENOMIC DNA]</scope>
</reference>
<proteinExistence type="predicted"/>